<reference evidence="1 2" key="1">
    <citation type="journal article" date="2021" name="Elife">
        <title>Chloroplast acquisition without the gene transfer in kleptoplastic sea slugs, Plakobranchus ocellatus.</title>
        <authorList>
            <person name="Maeda T."/>
            <person name="Takahashi S."/>
            <person name="Yoshida T."/>
            <person name="Shimamura S."/>
            <person name="Takaki Y."/>
            <person name="Nagai Y."/>
            <person name="Toyoda A."/>
            <person name="Suzuki Y."/>
            <person name="Arimoto A."/>
            <person name="Ishii H."/>
            <person name="Satoh N."/>
            <person name="Nishiyama T."/>
            <person name="Hasebe M."/>
            <person name="Maruyama T."/>
            <person name="Minagawa J."/>
            <person name="Obokata J."/>
            <person name="Shigenobu S."/>
        </authorList>
    </citation>
    <scope>NUCLEOTIDE SEQUENCE [LARGE SCALE GENOMIC DNA]</scope>
</reference>
<name>A0AAV3Y1B4_9GAST</name>
<comment type="caution">
    <text evidence="1">The sequence shown here is derived from an EMBL/GenBank/DDBJ whole genome shotgun (WGS) entry which is preliminary data.</text>
</comment>
<protein>
    <submittedName>
        <fullName evidence="1">Uncharacterized protein</fullName>
    </submittedName>
</protein>
<dbReference type="Proteomes" id="UP000735302">
    <property type="component" value="Unassembled WGS sequence"/>
</dbReference>
<keyword evidence="2" id="KW-1185">Reference proteome</keyword>
<accession>A0AAV3Y1B4</accession>
<evidence type="ECO:0000313" key="1">
    <source>
        <dbReference type="EMBL" id="GFN75758.1"/>
    </source>
</evidence>
<evidence type="ECO:0000313" key="2">
    <source>
        <dbReference type="Proteomes" id="UP000735302"/>
    </source>
</evidence>
<dbReference type="AlphaFoldDB" id="A0AAV3Y1B4"/>
<organism evidence="1 2">
    <name type="scientific">Plakobranchus ocellatus</name>
    <dbReference type="NCBI Taxonomy" id="259542"/>
    <lineage>
        <taxon>Eukaryota</taxon>
        <taxon>Metazoa</taxon>
        <taxon>Spiralia</taxon>
        <taxon>Lophotrochozoa</taxon>
        <taxon>Mollusca</taxon>
        <taxon>Gastropoda</taxon>
        <taxon>Heterobranchia</taxon>
        <taxon>Euthyneura</taxon>
        <taxon>Panpulmonata</taxon>
        <taxon>Sacoglossa</taxon>
        <taxon>Placobranchoidea</taxon>
        <taxon>Plakobranchidae</taxon>
        <taxon>Plakobranchus</taxon>
    </lineage>
</organism>
<gene>
    <name evidence="1" type="ORF">PoB_000226400</name>
</gene>
<dbReference type="EMBL" id="BLXT01000298">
    <property type="protein sequence ID" value="GFN75758.1"/>
    <property type="molecule type" value="Genomic_DNA"/>
</dbReference>
<sequence length="121" mass="13541">MKDGEMSRFGFLFLCTWRVDNSVISGFQDHYQGLEPAKGKVSADLRADALPTVPLKSLGYGQTSLENSSLVGVRLSLFFLQTPSGLERRNKTEELFHPALKIHVPPAYTEVFTLRPPEGRM</sequence>
<proteinExistence type="predicted"/>